<evidence type="ECO:0000313" key="8">
    <source>
        <dbReference type="Proteomes" id="UP000054350"/>
    </source>
</evidence>
<dbReference type="GO" id="GO:0007188">
    <property type="term" value="P:adenylate cyclase-modulating G protein-coupled receptor signaling pathway"/>
    <property type="evidence" value="ECO:0007669"/>
    <property type="project" value="TreeGrafter"/>
</dbReference>
<feature type="binding site" evidence="6">
    <location>
        <position position="88"/>
    </location>
    <ligand>
        <name>Mg(2+)</name>
        <dbReference type="ChEBI" id="CHEBI:18420"/>
    </ligand>
</feature>
<dbReference type="STRING" id="578462.A0A0L0SMV1"/>
<evidence type="ECO:0000256" key="4">
    <source>
        <dbReference type="ARBA" id="ARBA00023224"/>
    </source>
</evidence>
<dbReference type="Gene3D" id="3.40.50.300">
    <property type="entry name" value="P-loop containing nucleotide triphosphate hydrolases"/>
    <property type="match status" value="1"/>
</dbReference>
<proteinExistence type="predicted"/>
<dbReference type="SUPFAM" id="SSF47895">
    <property type="entry name" value="Transducin (alpha subunit), insertion domain"/>
    <property type="match status" value="1"/>
</dbReference>
<evidence type="ECO:0000256" key="6">
    <source>
        <dbReference type="PIRSR" id="PIRSR601019-2"/>
    </source>
</evidence>
<protein>
    <recommendedName>
        <fullName evidence="9">G-protein alpha subunit</fullName>
    </recommendedName>
</protein>
<dbReference type="OrthoDB" id="5817230at2759"/>
<dbReference type="eggNOG" id="KOG0082">
    <property type="taxonomic scope" value="Eukaryota"/>
</dbReference>
<keyword evidence="8" id="KW-1185">Reference proteome</keyword>
<dbReference type="InterPro" id="IPR027417">
    <property type="entry name" value="P-loop_NTPase"/>
</dbReference>
<sequence>MRATPLPLIHQVSTMKRACLMFRSCMADPSAMRSPALPAAPLSASTMDPDAQARQRSAQLTALLKDDAQSRRTDVKCLLLGAGESGKSTFLKQMQLIHGAGYSASERAAYRSVIFANVVQSMSVILRALPSLGIALADPQTCARDAHLVAALANAGSDALGSCRVPTGKRVPVE</sequence>
<evidence type="ECO:0008006" key="9">
    <source>
        <dbReference type="Google" id="ProtNLM"/>
    </source>
</evidence>
<dbReference type="EMBL" id="GG745343">
    <property type="protein sequence ID" value="KNE63710.1"/>
    <property type="molecule type" value="Genomic_DNA"/>
</dbReference>
<dbReference type="GO" id="GO:0005525">
    <property type="term" value="F:GTP binding"/>
    <property type="evidence" value="ECO:0007669"/>
    <property type="project" value="UniProtKB-KW"/>
</dbReference>
<dbReference type="VEuPathDB" id="FungiDB:AMAG_19038"/>
<dbReference type="Proteomes" id="UP000054350">
    <property type="component" value="Unassembled WGS sequence"/>
</dbReference>
<evidence type="ECO:0000256" key="1">
    <source>
        <dbReference type="ARBA" id="ARBA00022723"/>
    </source>
</evidence>
<dbReference type="Gene3D" id="1.10.400.10">
    <property type="entry name" value="GI Alpha 1, domain 2-like"/>
    <property type="match status" value="1"/>
</dbReference>
<evidence type="ECO:0000256" key="5">
    <source>
        <dbReference type="PIRSR" id="PIRSR601019-1"/>
    </source>
</evidence>
<dbReference type="AlphaFoldDB" id="A0A0L0SMV1"/>
<dbReference type="PANTHER" id="PTHR10218:SF302">
    <property type="entry name" value="GUANINE NUCLEOTIDE-BINDING PROTEIN ALPHA-5 SUBUNIT"/>
    <property type="match status" value="1"/>
</dbReference>
<keyword evidence="1 6" id="KW-0479">Metal-binding</keyword>
<dbReference type="GO" id="GO:0005737">
    <property type="term" value="C:cytoplasm"/>
    <property type="evidence" value="ECO:0007669"/>
    <property type="project" value="TreeGrafter"/>
</dbReference>
<accession>A0A0L0SMV1</accession>
<organism evidence="7 8">
    <name type="scientific">Allomyces macrogynus (strain ATCC 38327)</name>
    <name type="common">Allomyces javanicus var. macrogynus</name>
    <dbReference type="NCBI Taxonomy" id="578462"/>
    <lineage>
        <taxon>Eukaryota</taxon>
        <taxon>Fungi</taxon>
        <taxon>Fungi incertae sedis</taxon>
        <taxon>Blastocladiomycota</taxon>
        <taxon>Blastocladiomycetes</taxon>
        <taxon>Blastocladiales</taxon>
        <taxon>Blastocladiaceae</taxon>
        <taxon>Allomyces</taxon>
    </lineage>
</organism>
<dbReference type="GO" id="GO:0003924">
    <property type="term" value="F:GTPase activity"/>
    <property type="evidence" value="ECO:0007669"/>
    <property type="project" value="InterPro"/>
</dbReference>
<keyword evidence="6" id="KW-0460">Magnesium</keyword>
<dbReference type="PROSITE" id="PS51882">
    <property type="entry name" value="G_ALPHA"/>
    <property type="match status" value="1"/>
</dbReference>
<dbReference type="Pfam" id="PF00503">
    <property type="entry name" value="G-alpha"/>
    <property type="match status" value="1"/>
</dbReference>
<keyword evidence="3 5" id="KW-0342">GTP-binding</keyword>
<gene>
    <name evidence="7" type="ORF">AMAG_19038</name>
</gene>
<evidence type="ECO:0000313" key="7">
    <source>
        <dbReference type="EMBL" id="KNE63710.1"/>
    </source>
</evidence>
<dbReference type="SUPFAM" id="SSF52540">
    <property type="entry name" value="P-loop containing nucleoside triphosphate hydrolases"/>
    <property type="match status" value="1"/>
</dbReference>
<keyword evidence="4" id="KW-0807">Transducer</keyword>
<dbReference type="GO" id="GO:0001664">
    <property type="term" value="F:G protein-coupled receptor binding"/>
    <property type="evidence" value="ECO:0007669"/>
    <property type="project" value="TreeGrafter"/>
</dbReference>
<dbReference type="GO" id="GO:0005834">
    <property type="term" value="C:heterotrimeric G-protein complex"/>
    <property type="evidence" value="ECO:0007669"/>
    <property type="project" value="TreeGrafter"/>
</dbReference>
<reference evidence="7 8" key="1">
    <citation type="submission" date="2009-11" db="EMBL/GenBank/DDBJ databases">
        <title>Annotation of Allomyces macrogynus ATCC 38327.</title>
        <authorList>
            <consortium name="The Broad Institute Genome Sequencing Platform"/>
            <person name="Russ C."/>
            <person name="Cuomo C."/>
            <person name="Burger G."/>
            <person name="Gray M.W."/>
            <person name="Holland P.W.H."/>
            <person name="King N."/>
            <person name="Lang F.B.F."/>
            <person name="Roger A.J."/>
            <person name="Ruiz-Trillo I."/>
            <person name="Young S.K."/>
            <person name="Zeng Q."/>
            <person name="Gargeya S."/>
            <person name="Fitzgerald M."/>
            <person name="Haas B."/>
            <person name="Abouelleil A."/>
            <person name="Alvarado L."/>
            <person name="Arachchi H.M."/>
            <person name="Berlin A."/>
            <person name="Chapman S.B."/>
            <person name="Gearin G."/>
            <person name="Goldberg J."/>
            <person name="Griggs A."/>
            <person name="Gujja S."/>
            <person name="Hansen M."/>
            <person name="Heiman D."/>
            <person name="Howarth C."/>
            <person name="Larimer J."/>
            <person name="Lui A."/>
            <person name="MacDonald P.J.P."/>
            <person name="McCowen C."/>
            <person name="Montmayeur A."/>
            <person name="Murphy C."/>
            <person name="Neiman D."/>
            <person name="Pearson M."/>
            <person name="Priest M."/>
            <person name="Roberts A."/>
            <person name="Saif S."/>
            <person name="Shea T."/>
            <person name="Sisk P."/>
            <person name="Stolte C."/>
            <person name="Sykes S."/>
            <person name="Wortman J."/>
            <person name="Nusbaum C."/>
            <person name="Birren B."/>
        </authorList>
    </citation>
    <scope>NUCLEOTIDE SEQUENCE [LARGE SCALE GENOMIC DNA]</scope>
    <source>
        <strain evidence="7 8">ATCC 38327</strain>
    </source>
</reference>
<keyword evidence="2 5" id="KW-0547">Nucleotide-binding</keyword>
<dbReference type="FunFam" id="3.40.50.300:FF:000692">
    <property type="entry name" value="Guanine nucleotide-binding protein subunit alpha"/>
    <property type="match status" value="1"/>
</dbReference>
<dbReference type="InterPro" id="IPR011025">
    <property type="entry name" value="GproteinA_insert"/>
</dbReference>
<reference evidence="8" key="2">
    <citation type="submission" date="2009-11" db="EMBL/GenBank/DDBJ databases">
        <title>The Genome Sequence of Allomyces macrogynus strain ATCC 38327.</title>
        <authorList>
            <consortium name="The Broad Institute Genome Sequencing Platform"/>
            <person name="Russ C."/>
            <person name="Cuomo C."/>
            <person name="Shea T."/>
            <person name="Young S.K."/>
            <person name="Zeng Q."/>
            <person name="Koehrsen M."/>
            <person name="Haas B."/>
            <person name="Borodovsky M."/>
            <person name="Guigo R."/>
            <person name="Alvarado L."/>
            <person name="Berlin A."/>
            <person name="Borenstein D."/>
            <person name="Chen Z."/>
            <person name="Engels R."/>
            <person name="Freedman E."/>
            <person name="Gellesch M."/>
            <person name="Goldberg J."/>
            <person name="Griggs A."/>
            <person name="Gujja S."/>
            <person name="Heiman D."/>
            <person name="Hepburn T."/>
            <person name="Howarth C."/>
            <person name="Jen D."/>
            <person name="Larson L."/>
            <person name="Lewis B."/>
            <person name="Mehta T."/>
            <person name="Park D."/>
            <person name="Pearson M."/>
            <person name="Roberts A."/>
            <person name="Saif S."/>
            <person name="Shenoy N."/>
            <person name="Sisk P."/>
            <person name="Stolte C."/>
            <person name="Sykes S."/>
            <person name="Walk T."/>
            <person name="White J."/>
            <person name="Yandava C."/>
            <person name="Burger G."/>
            <person name="Gray M.W."/>
            <person name="Holland P.W.H."/>
            <person name="King N."/>
            <person name="Lang F.B.F."/>
            <person name="Roger A.J."/>
            <person name="Ruiz-Trillo I."/>
            <person name="Lander E."/>
            <person name="Nusbaum C."/>
        </authorList>
    </citation>
    <scope>NUCLEOTIDE SEQUENCE [LARGE SCALE GENOMIC DNA]</scope>
    <source>
        <strain evidence="8">ATCC 38327</strain>
    </source>
</reference>
<dbReference type="GO" id="GO:0046872">
    <property type="term" value="F:metal ion binding"/>
    <property type="evidence" value="ECO:0007669"/>
    <property type="project" value="UniProtKB-KW"/>
</dbReference>
<feature type="binding site" evidence="5">
    <location>
        <begin position="84"/>
        <end position="89"/>
    </location>
    <ligand>
        <name>GTP</name>
        <dbReference type="ChEBI" id="CHEBI:37565"/>
    </ligand>
</feature>
<name>A0A0L0SMV1_ALLM3</name>
<evidence type="ECO:0000256" key="3">
    <source>
        <dbReference type="ARBA" id="ARBA00023134"/>
    </source>
</evidence>
<evidence type="ECO:0000256" key="2">
    <source>
        <dbReference type="ARBA" id="ARBA00022741"/>
    </source>
</evidence>
<dbReference type="InterPro" id="IPR001019">
    <property type="entry name" value="Gprotein_alpha_su"/>
</dbReference>
<dbReference type="PANTHER" id="PTHR10218">
    <property type="entry name" value="GTP-BINDING PROTEIN ALPHA SUBUNIT"/>
    <property type="match status" value="1"/>
</dbReference>
<dbReference type="GO" id="GO:0031683">
    <property type="term" value="F:G-protein beta/gamma-subunit complex binding"/>
    <property type="evidence" value="ECO:0007669"/>
    <property type="project" value="InterPro"/>
</dbReference>